<gene>
    <name evidence="4" type="ORF">LR48_Vigan10g178300</name>
</gene>
<dbReference type="EMBL" id="CM003380">
    <property type="protein sequence ID" value="KOM55891.1"/>
    <property type="molecule type" value="Genomic_DNA"/>
</dbReference>
<dbReference type="Gramene" id="KOM55891">
    <property type="protein sequence ID" value="KOM55891"/>
    <property type="gene ID" value="LR48_Vigan10g178300"/>
</dbReference>
<keyword evidence="3" id="KW-0520">NAD</keyword>
<dbReference type="InterPro" id="IPR002773">
    <property type="entry name" value="Deoxyhypusine_synthase"/>
</dbReference>
<dbReference type="GO" id="GO:0005737">
    <property type="term" value="C:cytoplasm"/>
    <property type="evidence" value="ECO:0007669"/>
    <property type="project" value="TreeGrafter"/>
</dbReference>
<comment type="cofactor">
    <cofactor evidence="1">
        <name>NAD(+)</name>
        <dbReference type="ChEBI" id="CHEBI:57540"/>
    </cofactor>
</comment>
<evidence type="ECO:0000256" key="3">
    <source>
        <dbReference type="ARBA" id="ARBA00023027"/>
    </source>
</evidence>
<proteinExistence type="inferred from homology"/>
<sequence>MSLPLIAVDGVNFLAIWYAERHCSVCSLASHDELLSVVRRPIQAFAMVDVGDFSLPEAYLHSKGLNQIGNLLVPNDNYCKFENWIIPIIPPFYCDIGARVRTENLG</sequence>
<organism evidence="4 5">
    <name type="scientific">Phaseolus angularis</name>
    <name type="common">Azuki bean</name>
    <name type="synonym">Vigna angularis</name>
    <dbReference type="NCBI Taxonomy" id="3914"/>
    <lineage>
        <taxon>Eukaryota</taxon>
        <taxon>Viridiplantae</taxon>
        <taxon>Streptophyta</taxon>
        <taxon>Embryophyta</taxon>
        <taxon>Tracheophyta</taxon>
        <taxon>Spermatophyta</taxon>
        <taxon>Magnoliopsida</taxon>
        <taxon>eudicotyledons</taxon>
        <taxon>Gunneridae</taxon>
        <taxon>Pentapetalae</taxon>
        <taxon>rosids</taxon>
        <taxon>fabids</taxon>
        <taxon>Fabales</taxon>
        <taxon>Fabaceae</taxon>
        <taxon>Papilionoideae</taxon>
        <taxon>50 kb inversion clade</taxon>
        <taxon>NPAAA clade</taxon>
        <taxon>indigoferoid/millettioid clade</taxon>
        <taxon>Phaseoleae</taxon>
        <taxon>Vigna</taxon>
    </lineage>
</organism>
<dbReference type="GO" id="GO:0034038">
    <property type="term" value="F:deoxyhypusine synthase activity"/>
    <property type="evidence" value="ECO:0007669"/>
    <property type="project" value="TreeGrafter"/>
</dbReference>
<protein>
    <submittedName>
        <fullName evidence="4">Uncharacterized protein</fullName>
    </submittedName>
</protein>
<dbReference type="AlphaFoldDB" id="A0A0L9VLE8"/>
<accession>A0A0L9VLE8</accession>
<evidence type="ECO:0000313" key="5">
    <source>
        <dbReference type="Proteomes" id="UP000053144"/>
    </source>
</evidence>
<dbReference type="SUPFAM" id="SSF52467">
    <property type="entry name" value="DHS-like NAD/FAD-binding domain"/>
    <property type="match status" value="1"/>
</dbReference>
<dbReference type="PANTHER" id="PTHR11703:SF0">
    <property type="entry name" value="DEOXYHYPUSINE SYNTHASE"/>
    <property type="match status" value="1"/>
</dbReference>
<dbReference type="Pfam" id="PF01916">
    <property type="entry name" value="DS"/>
    <property type="match status" value="1"/>
</dbReference>
<dbReference type="Gene3D" id="3.40.910.10">
    <property type="entry name" value="Deoxyhypusine synthase"/>
    <property type="match status" value="1"/>
</dbReference>
<dbReference type="STRING" id="3914.A0A0L9VLE8"/>
<evidence type="ECO:0000256" key="2">
    <source>
        <dbReference type="ARBA" id="ARBA00009892"/>
    </source>
</evidence>
<dbReference type="InterPro" id="IPR036982">
    <property type="entry name" value="Deoxyhypusine_synthase_sf"/>
</dbReference>
<comment type="similarity">
    <text evidence="2">Belongs to the deoxyhypusine synthase family.</text>
</comment>
<evidence type="ECO:0000256" key="1">
    <source>
        <dbReference type="ARBA" id="ARBA00001911"/>
    </source>
</evidence>
<dbReference type="InterPro" id="IPR029035">
    <property type="entry name" value="DHS-like_NAD/FAD-binding_dom"/>
</dbReference>
<reference evidence="5" key="1">
    <citation type="journal article" date="2015" name="Proc. Natl. Acad. Sci. U.S.A.">
        <title>Genome sequencing of adzuki bean (Vigna angularis) provides insight into high starch and low fat accumulation and domestication.</title>
        <authorList>
            <person name="Yang K."/>
            <person name="Tian Z."/>
            <person name="Chen C."/>
            <person name="Luo L."/>
            <person name="Zhao B."/>
            <person name="Wang Z."/>
            <person name="Yu L."/>
            <person name="Li Y."/>
            <person name="Sun Y."/>
            <person name="Li W."/>
            <person name="Chen Y."/>
            <person name="Li Y."/>
            <person name="Zhang Y."/>
            <person name="Ai D."/>
            <person name="Zhao J."/>
            <person name="Shang C."/>
            <person name="Ma Y."/>
            <person name="Wu B."/>
            <person name="Wang M."/>
            <person name="Gao L."/>
            <person name="Sun D."/>
            <person name="Zhang P."/>
            <person name="Guo F."/>
            <person name="Wang W."/>
            <person name="Li Y."/>
            <person name="Wang J."/>
            <person name="Varshney R.K."/>
            <person name="Wang J."/>
            <person name="Ling H.Q."/>
            <person name="Wan P."/>
        </authorList>
    </citation>
    <scope>NUCLEOTIDE SEQUENCE</scope>
    <source>
        <strain evidence="5">cv. Jingnong 6</strain>
    </source>
</reference>
<name>A0A0L9VLE8_PHAAN</name>
<dbReference type="PANTHER" id="PTHR11703">
    <property type="entry name" value="DEOXYHYPUSINE SYNTHASE"/>
    <property type="match status" value="1"/>
</dbReference>
<dbReference type="Proteomes" id="UP000053144">
    <property type="component" value="Chromosome 10"/>
</dbReference>
<evidence type="ECO:0000313" key="4">
    <source>
        <dbReference type="EMBL" id="KOM55891.1"/>
    </source>
</evidence>